<dbReference type="GO" id="GO:0061343">
    <property type="term" value="P:cell adhesion involved in heart morphogenesis"/>
    <property type="evidence" value="ECO:0007669"/>
    <property type="project" value="TreeGrafter"/>
</dbReference>
<reference evidence="2 3" key="1">
    <citation type="submission" date="2020-08" db="EMBL/GenBank/DDBJ databases">
        <authorList>
            <person name="Koutsovoulos G."/>
            <person name="Danchin GJ E."/>
        </authorList>
    </citation>
    <scope>NUCLEOTIDE SEQUENCE [LARGE SCALE GENOMIC DNA]</scope>
</reference>
<dbReference type="Proteomes" id="UP000580250">
    <property type="component" value="Unassembled WGS sequence"/>
</dbReference>
<dbReference type="GO" id="GO:0003824">
    <property type="term" value="F:catalytic activity"/>
    <property type="evidence" value="ECO:0007669"/>
    <property type="project" value="InterPro"/>
</dbReference>
<accession>A0A6V7VMS4</accession>
<dbReference type="Pfam" id="PF14529">
    <property type="entry name" value="Exo_endo_phos_2"/>
    <property type="match status" value="1"/>
</dbReference>
<evidence type="ECO:0000313" key="3">
    <source>
        <dbReference type="Proteomes" id="UP000580250"/>
    </source>
</evidence>
<proteinExistence type="predicted"/>
<name>A0A6V7VMS4_MELEN</name>
<organism evidence="2 3">
    <name type="scientific">Meloidogyne enterolobii</name>
    <name type="common">Root-knot nematode worm</name>
    <name type="synonym">Meloidogyne mayaguensis</name>
    <dbReference type="NCBI Taxonomy" id="390850"/>
    <lineage>
        <taxon>Eukaryota</taxon>
        <taxon>Metazoa</taxon>
        <taxon>Ecdysozoa</taxon>
        <taxon>Nematoda</taxon>
        <taxon>Chromadorea</taxon>
        <taxon>Rhabditida</taxon>
        <taxon>Tylenchina</taxon>
        <taxon>Tylenchomorpha</taxon>
        <taxon>Tylenchoidea</taxon>
        <taxon>Meloidogynidae</taxon>
        <taxon>Meloidogyninae</taxon>
        <taxon>Meloidogyne</taxon>
    </lineage>
</organism>
<dbReference type="InterPro" id="IPR036691">
    <property type="entry name" value="Endo/exonu/phosph_ase_sf"/>
</dbReference>
<gene>
    <name evidence="2" type="ORF">MENT_LOCUS27963</name>
</gene>
<comment type="caution">
    <text evidence="2">The sequence shown here is derived from an EMBL/GenBank/DDBJ whole genome shotgun (WGS) entry which is preliminary data.</text>
</comment>
<dbReference type="SUPFAM" id="SSF56219">
    <property type="entry name" value="DNase I-like"/>
    <property type="match status" value="1"/>
</dbReference>
<evidence type="ECO:0000313" key="2">
    <source>
        <dbReference type="EMBL" id="CAD2176183.1"/>
    </source>
</evidence>
<dbReference type="PANTHER" id="PTHR33395">
    <property type="entry name" value="TRANSCRIPTASE, PUTATIVE-RELATED-RELATED"/>
    <property type="match status" value="1"/>
</dbReference>
<feature type="domain" description="Endonuclease/exonuclease/phosphatase" evidence="1">
    <location>
        <begin position="73"/>
        <end position="185"/>
    </location>
</feature>
<protein>
    <recommendedName>
        <fullName evidence="1">Endonuclease/exonuclease/phosphatase domain-containing protein</fullName>
    </recommendedName>
</protein>
<evidence type="ECO:0000259" key="1">
    <source>
        <dbReference type="Pfam" id="PF14529"/>
    </source>
</evidence>
<dbReference type="GO" id="GO:0031012">
    <property type="term" value="C:extracellular matrix"/>
    <property type="evidence" value="ECO:0007669"/>
    <property type="project" value="TreeGrafter"/>
</dbReference>
<dbReference type="AlphaFoldDB" id="A0A6V7VMS4"/>
<dbReference type="PANTHER" id="PTHR33395:SF22">
    <property type="entry name" value="REVERSE TRANSCRIPTASE DOMAIN-CONTAINING PROTEIN"/>
    <property type="match status" value="1"/>
</dbReference>
<dbReference type="GO" id="GO:0007508">
    <property type="term" value="P:larval heart development"/>
    <property type="evidence" value="ECO:0007669"/>
    <property type="project" value="TreeGrafter"/>
</dbReference>
<sequence>MINETWLNNNNTICPELTIMGKYEIVLANRTASRGGGALILITKEISFQEIFSGTKFQCELNHIKLLIGIKTIHLINIYRPPNCLLKNTKNLLNHLSKLTESDNLIYCGDFNIRNIDWQENKLIDLNDPLANLMLEFIDKKQLKQFVREPTRENSILDIILSNNIKIVQEVEVLENFSTSDHKIVKLIY</sequence>
<dbReference type="InterPro" id="IPR005135">
    <property type="entry name" value="Endo/exonuclease/phosphatase"/>
</dbReference>
<dbReference type="OrthoDB" id="6143588at2759"/>
<dbReference type="Gene3D" id="3.60.10.10">
    <property type="entry name" value="Endonuclease/exonuclease/phosphatase"/>
    <property type="match status" value="1"/>
</dbReference>
<dbReference type="EMBL" id="CAJEWN010000269">
    <property type="protein sequence ID" value="CAD2176183.1"/>
    <property type="molecule type" value="Genomic_DNA"/>
</dbReference>